<dbReference type="OrthoDB" id="9919760at2"/>
<keyword evidence="2" id="KW-1133">Transmembrane helix</keyword>
<dbReference type="AlphaFoldDB" id="A0A5B8J5P2"/>
<evidence type="ECO:0000313" key="3">
    <source>
        <dbReference type="EMBL" id="QDY76566.1"/>
    </source>
</evidence>
<feature type="transmembrane region" description="Helical" evidence="2">
    <location>
        <begin position="48"/>
        <end position="70"/>
    </location>
</feature>
<keyword evidence="4" id="KW-1185">Reference proteome</keyword>
<gene>
    <name evidence="3" type="ORF">FQU76_08490</name>
</gene>
<dbReference type="KEGG" id="sqz:FQU76_08490"/>
<evidence type="ECO:0000256" key="2">
    <source>
        <dbReference type="SAM" id="Phobius"/>
    </source>
</evidence>
<dbReference type="RefSeq" id="WP_146479862.1">
    <property type="nucleotide sequence ID" value="NZ_CP042266.1"/>
</dbReference>
<dbReference type="Proteomes" id="UP000320580">
    <property type="component" value="Chromosome"/>
</dbReference>
<reference evidence="3 4" key="1">
    <citation type="submission" date="2019-07" db="EMBL/GenBank/DDBJ databases">
        <authorList>
            <person name="Zhu P."/>
        </authorList>
    </citation>
    <scope>NUCLEOTIDE SEQUENCE [LARGE SCALE GENOMIC DNA]</scope>
    <source>
        <strain evidence="3 4">SSL-25</strain>
    </source>
</reference>
<evidence type="ECO:0000313" key="4">
    <source>
        <dbReference type="Proteomes" id="UP000320580"/>
    </source>
</evidence>
<feature type="region of interest" description="Disordered" evidence="1">
    <location>
        <begin position="1"/>
        <end position="21"/>
    </location>
</feature>
<evidence type="ECO:0000256" key="1">
    <source>
        <dbReference type="SAM" id="MobiDB-lite"/>
    </source>
</evidence>
<organism evidence="3 4">
    <name type="scientific">Streptomyces qinzhouensis</name>
    <dbReference type="NCBI Taxonomy" id="2599401"/>
    <lineage>
        <taxon>Bacteria</taxon>
        <taxon>Bacillati</taxon>
        <taxon>Actinomycetota</taxon>
        <taxon>Actinomycetes</taxon>
        <taxon>Kitasatosporales</taxon>
        <taxon>Streptomycetaceae</taxon>
        <taxon>Streptomyces</taxon>
    </lineage>
</organism>
<accession>A0A5B8J5P2</accession>
<keyword evidence="2" id="KW-0472">Membrane</keyword>
<protein>
    <submittedName>
        <fullName evidence="3">Uncharacterized protein</fullName>
    </submittedName>
</protein>
<name>A0A5B8J5P2_9ACTN</name>
<sequence>MTQPPEDPRSPAGRSFSLQAPTEAALASSGPGCLMVLLAVGDQPPLPALLLSLAMVLGLRLTLLPATAWSRLWAGLRRGK</sequence>
<proteinExistence type="predicted"/>
<dbReference type="EMBL" id="CP042266">
    <property type="protein sequence ID" value="QDY76566.1"/>
    <property type="molecule type" value="Genomic_DNA"/>
</dbReference>
<keyword evidence="2" id="KW-0812">Transmembrane</keyword>